<dbReference type="OrthoDB" id="6605953at2"/>
<keyword evidence="3" id="KW-1185">Reference proteome</keyword>
<dbReference type="EMBL" id="CABPSH010000012">
    <property type="protein sequence ID" value="VVE37007.1"/>
    <property type="molecule type" value="Genomic_DNA"/>
</dbReference>
<dbReference type="RefSeq" id="WP_150591035.1">
    <property type="nucleotide sequence ID" value="NZ_CABPSH010000012.1"/>
</dbReference>
<evidence type="ECO:0000313" key="2">
    <source>
        <dbReference type="EMBL" id="VVE37007.1"/>
    </source>
</evidence>
<evidence type="ECO:0000313" key="3">
    <source>
        <dbReference type="Proteomes" id="UP000400981"/>
    </source>
</evidence>
<evidence type="ECO:0000259" key="1">
    <source>
        <dbReference type="Pfam" id="PF20229"/>
    </source>
</evidence>
<dbReference type="Proteomes" id="UP000400981">
    <property type="component" value="Unassembled WGS sequence"/>
</dbReference>
<dbReference type="InterPro" id="IPR046858">
    <property type="entry name" value="ChrB_N"/>
</dbReference>
<accession>A0A5E4XL12</accession>
<dbReference type="Pfam" id="PF20229">
    <property type="entry name" value="ChrB_N"/>
    <property type="match status" value="1"/>
</dbReference>
<gene>
    <name evidence="2" type="ORF">PEP31012_03982</name>
</gene>
<sequence length="187" mass="21506">MNTQNWLMLTYKVPPEPAKKRIALWRKLKGMGAVYLQNGVCLLPKTDDHTRRLKIIENEIHEMAGESVLLETVALDRAQADKVLARFKADRDEEYVEFLDKCKDFEAEIAKETAASHFTYAELEENDVDLKKLQTWLEKITKLDFYGATLAAEASERLKGCEALLDTYAQRVYEAHEENRSAPNEPQ</sequence>
<name>A0A5E4XL12_9BURK</name>
<organism evidence="2 3">
    <name type="scientific">Pandoraea eparura</name>
    <dbReference type="NCBI Taxonomy" id="2508291"/>
    <lineage>
        <taxon>Bacteria</taxon>
        <taxon>Pseudomonadati</taxon>
        <taxon>Pseudomonadota</taxon>
        <taxon>Betaproteobacteria</taxon>
        <taxon>Burkholderiales</taxon>
        <taxon>Burkholderiaceae</taxon>
        <taxon>Pandoraea</taxon>
    </lineage>
</organism>
<protein>
    <submittedName>
        <fullName evidence="2">Chromate resistance protein</fullName>
    </submittedName>
</protein>
<reference evidence="2 3" key="1">
    <citation type="submission" date="2019-08" db="EMBL/GenBank/DDBJ databases">
        <authorList>
            <person name="Peeters C."/>
        </authorList>
    </citation>
    <scope>NUCLEOTIDE SEQUENCE [LARGE SCALE GENOMIC DNA]</scope>
    <source>
        <strain evidence="2 3">LMG 31012</strain>
    </source>
</reference>
<proteinExistence type="predicted"/>
<feature type="domain" description="ChrB N-terminal" evidence="1">
    <location>
        <begin position="21"/>
        <end position="178"/>
    </location>
</feature>
<dbReference type="AlphaFoldDB" id="A0A5E4XL12"/>